<keyword evidence="3" id="KW-1185">Reference proteome</keyword>
<evidence type="ECO:0000256" key="1">
    <source>
        <dbReference type="SAM" id="MobiDB-lite"/>
    </source>
</evidence>
<evidence type="ECO:0000313" key="2">
    <source>
        <dbReference type="EMBL" id="OTG17733.1"/>
    </source>
</evidence>
<name>A0A251U3W6_HELAN</name>
<proteinExistence type="predicted"/>
<dbReference type="InParanoid" id="A0A251U3W6"/>
<dbReference type="Proteomes" id="UP000215914">
    <property type="component" value="Chromosome 8"/>
</dbReference>
<sequence>MTHYTMTPQMTIHSSWHLLLYISIHIVGLRQCSLCLFTLATEFLLLHFQRLHKSTSTTTSLSNTTTAFHHPLSPYHASPSSTSINNK</sequence>
<reference evidence="3" key="1">
    <citation type="journal article" date="2017" name="Nature">
        <title>The sunflower genome provides insights into oil metabolism, flowering and Asterid evolution.</title>
        <authorList>
            <person name="Badouin H."/>
            <person name="Gouzy J."/>
            <person name="Grassa C.J."/>
            <person name="Murat F."/>
            <person name="Staton S.E."/>
            <person name="Cottret L."/>
            <person name="Lelandais-Briere C."/>
            <person name="Owens G.L."/>
            <person name="Carrere S."/>
            <person name="Mayjonade B."/>
            <person name="Legrand L."/>
            <person name="Gill N."/>
            <person name="Kane N.C."/>
            <person name="Bowers J.E."/>
            <person name="Hubner S."/>
            <person name="Bellec A."/>
            <person name="Berard A."/>
            <person name="Berges H."/>
            <person name="Blanchet N."/>
            <person name="Boniface M.C."/>
            <person name="Brunel D."/>
            <person name="Catrice O."/>
            <person name="Chaidir N."/>
            <person name="Claudel C."/>
            <person name="Donnadieu C."/>
            <person name="Faraut T."/>
            <person name="Fievet G."/>
            <person name="Helmstetter N."/>
            <person name="King M."/>
            <person name="Knapp S.J."/>
            <person name="Lai Z."/>
            <person name="Le Paslier M.C."/>
            <person name="Lippi Y."/>
            <person name="Lorenzon L."/>
            <person name="Mandel J.R."/>
            <person name="Marage G."/>
            <person name="Marchand G."/>
            <person name="Marquand E."/>
            <person name="Bret-Mestries E."/>
            <person name="Morien E."/>
            <person name="Nambeesan S."/>
            <person name="Nguyen T."/>
            <person name="Pegot-Espagnet P."/>
            <person name="Pouilly N."/>
            <person name="Raftis F."/>
            <person name="Sallet E."/>
            <person name="Schiex T."/>
            <person name="Thomas J."/>
            <person name="Vandecasteele C."/>
            <person name="Vares D."/>
            <person name="Vear F."/>
            <person name="Vautrin S."/>
            <person name="Crespi M."/>
            <person name="Mangin B."/>
            <person name="Burke J.M."/>
            <person name="Salse J."/>
            <person name="Munos S."/>
            <person name="Vincourt P."/>
            <person name="Rieseberg L.H."/>
            <person name="Langlade N.B."/>
        </authorList>
    </citation>
    <scope>NUCLEOTIDE SEQUENCE [LARGE SCALE GENOMIC DNA]</scope>
    <source>
        <strain evidence="3">cv. SF193</strain>
    </source>
</reference>
<accession>A0A251U3W6</accession>
<gene>
    <name evidence="2" type="ORF">HannXRQ_Chr08g0215411</name>
</gene>
<organism evidence="2 3">
    <name type="scientific">Helianthus annuus</name>
    <name type="common">Common sunflower</name>
    <dbReference type="NCBI Taxonomy" id="4232"/>
    <lineage>
        <taxon>Eukaryota</taxon>
        <taxon>Viridiplantae</taxon>
        <taxon>Streptophyta</taxon>
        <taxon>Embryophyta</taxon>
        <taxon>Tracheophyta</taxon>
        <taxon>Spermatophyta</taxon>
        <taxon>Magnoliopsida</taxon>
        <taxon>eudicotyledons</taxon>
        <taxon>Gunneridae</taxon>
        <taxon>Pentapetalae</taxon>
        <taxon>asterids</taxon>
        <taxon>campanulids</taxon>
        <taxon>Asterales</taxon>
        <taxon>Asteraceae</taxon>
        <taxon>Asteroideae</taxon>
        <taxon>Heliantheae alliance</taxon>
        <taxon>Heliantheae</taxon>
        <taxon>Helianthus</taxon>
    </lineage>
</organism>
<protein>
    <submittedName>
        <fullName evidence="2">Uncharacterized protein</fullName>
    </submittedName>
</protein>
<feature type="region of interest" description="Disordered" evidence="1">
    <location>
        <begin position="67"/>
        <end position="87"/>
    </location>
</feature>
<feature type="compositionally biased region" description="Polar residues" evidence="1">
    <location>
        <begin position="78"/>
        <end position="87"/>
    </location>
</feature>
<evidence type="ECO:0000313" key="3">
    <source>
        <dbReference type="Proteomes" id="UP000215914"/>
    </source>
</evidence>
<dbReference type="EMBL" id="CM007897">
    <property type="protein sequence ID" value="OTG17733.1"/>
    <property type="molecule type" value="Genomic_DNA"/>
</dbReference>
<dbReference type="AlphaFoldDB" id="A0A251U3W6"/>